<dbReference type="EMBL" id="BMCW01000008">
    <property type="protein sequence ID" value="GGG65550.1"/>
    <property type="molecule type" value="Genomic_DNA"/>
</dbReference>
<sequence length="292" mass="34601">MIEMHKIKLKFTKEEISNFISEGEFMSANVELHKNSIALLHKIIHLRYFDFKGIPKKLNRDEAILGGNIIRLTKLNTSLLQNVCENKLEICFILCRCVYETQINILYFLKNGETNIFKNYVKNSLITEKEFYNNIEENIRNRNGEELPIEKSMKKSISNSFDISDFEIEELNRSSSWKNLKKRLDKINVTDNLSQTYNIFYGLSSHSIHGNWQDLVQHHISQDGEFFTLNYEWNSPKPNLLYAVIIFNLIISKEFAYKELEVNVKEDVRNDIDILSNYHDFLVLKYDEFRKF</sequence>
<reference evidence="2" key="1">
    <citation type="journal article" date="2019" name="Int. J. Syst. Evol. Microbiol.">
        <title>The Global Catalogue of Microorganisms (GCM) 10K type strain sequencing project: providing services to taxonomists for standard genome sequencing and annotation.</title>
        <authorList>
            <consortium name="The Broad Institute Genomics Platform"/>
            <consortium name="The Broad Institute Genome Sequencing Center for Infectious Disease"/>
            <person name="Wu L."/>
            <person name="Ma J."/>
        </authorList>
    </citation>
    <scope>NUCLEOTIDE SEQUENCE [LARGE SCALE GENOMIC DNA]</scope>
    <source>
        <strain evidence="2">CCM 8490</strain>
    </source>
</reference>
<evidence type="ECO:0000313" key="2">
    <source>
        <dbReference type="Proteomes" id="UP000658202"/>
    </source>
</evidence>
<accession>A0ABQ1X7Z4</accession>
<dbReference type="InterPro" id="IPR043733">
    <property type="entry name" value="DUF5677"/>
</dbReference>
<name>A0ABQ1X7Z4_9FLAO</name>
<comment type="caution">
    <text evidence="1">The sequence shown here is derived from an EMBL/GenBank/DDBJ whole genome shotgun (WGS) entry which is preliminary data.</text>
</comment>
<protein>
    <submittedName>
        <fullName evidence="1">Uncharacterized protein</fullName>
    </submittedName>
</protein>
<dbReference type="Proteomes" id="UP000658202">
    <property type="component" value="Unassembled WGS sequence"/>
</dbReference>
<gene>
    <name evidence="1" type="ORF">GCM10007332_30110</name>
</gene>
<organism evidence="1 2">
    <name type="scientific">Epilithonimonas arachidiradicis</name>
    <dbReference type="NCBI Taxonomy" id="1617282"/>
    <lineage>
        <taxon>Bacteria</taxon>
        <taxon>Pseudomonadati</taxon>
        <taxon>Bacteroidota</taxon>
        <taxon>Flavobacteriia</taxon>
        <taxon>Flavobacteriales</taxon>
        <taxon>Weeksellaceae</taxon>
        <taxon>Chryseobacterium group</taxon>
        <taxon>Epilithonimonas</taxon>
    </lineage>
</organism>
<evidence type="ECO:0000313" key="1">
    <source>
        <dbReference type="EMBL" id="GGG65550.1"/>
    </source>
</evidence>
<keyword evidence="2" id="KW-1185">Reference proteome</keyword>
<proteinExistence type="predicted"/>
<dbReference type="Pfam" id="PF18928">
    <property type="entry name" value="DUF5677"/>
    <property type="match status" value="1"/>
</dbReference>